<comment type="caution">
    <text evidence="2">The sequence shown here is derived from an EMBL/GenBank/DDBJ whole genome shotgun (WGS) entry which is preliminary data.</text>
</comment>
<evidence type="ECO:0000313" key="2">
    <source>
        <dbReference type="EMBL" id="GAA1750196.1"/>
    </source>
</evidence>
<evidence type="ECO:0000313" key="3">
    <source>
        <dbReference type="Proteomes" id="UP001500655"/>
    </source>
</evidence>
<sequence length="91" mass="9033">MPKATSTPSDSSDRTNDCAPVRVSTAGTAGCWGRTPAATVSGDGAPVGGVGVAPAPGRDLAVSLGDFIASMPSRQWLSGSNKKAPVPWHAG</sequence>
<name>A0ABP4WAF1_9ACTN</name>
<proteinExistence type="predicted"/>
<protein>
    <submittedName>
        <fullName evidence="2">Uncharacterized protein</fullName>
    </submittedName>
</protein>
<feature type="compositionally biased region" description="Polar residues" evidence="1">
    <location>
        <begin position="1"/>
        <end position="10"/>
    </location>
</feature>
<organism evidence="2 3">
    <name type="scientific">Luedemannella helvata</name>
    <dbReference type="NCBI Taxonomy" id="349315"/>
    <lineage>
        <taxon>Bacteria</taxon>
        <taxon>Bacillati</taxon>
        <taxon>Actinomycetota</taxon>
        <taxon>Actinomycetes</taxon>
        <taxon>Micromonosporales</taxon>
        <taxon>Micromonosporaceae</taxon>
        <taxon>Luedemannella</taxon>
    </lineage>
</organism>
<gene>
    <name evidence="2" type="ORF">GCM10009681_21690</name>
</gene>
<reference evidence="3" key="1">
    <citation type="journal article" date="2019" name="Int. J. Syst. Evol. Microbiol.">
        <title>The Global Catalogue of Microorganisms (GCM) 10K type strain sequencing project: providing services to taxonomists for standard genome sequencing and annotation.</title>
        <authorList>
            <consortium name="The Broad Institute Genomics Platform"/>
            <consortium name="The Broad Institute Genome Sequencing Center for Infectious Disease"/>
            <person name="Wu L."/>
            <person name="Ma J."/>
        </authorList>
    </citation>
    <scope>NUCLEOTIDE SEQUENCE [LARGE SCALE GENOMIC DNA]</scope>
    <source>
        <strain evidence="3">JCM 13249</strain>
    </source>
</reference>
<evidence type="ECO:0000256" key="1">
    <source>
        <dbReference type="SAM" id="MobiDB-lite"/>
    </source>
</evidence>
<keyword evidence="3" id="KW-1185">Reference proteome</keyword>
<dbReference type="EMBL" id="BAAALS010000008">
    <property type="protein sequence ID" value="GAA1750196.1"/>
    <property type="molecule type" value="Genomic_DNA"/>
</dbReference>
<feature type="region of interest" description="Disordered" evidence="1">
    <location>
        <begin position="1"/>
        <end position="29"/>
    </location>
</feature>
<dbReference type="Proteomes" id="UP001500655">
    <property type="component" value="Unassembled WGS sequence"/>
</dbReference>
<accession>A0ABP4WAF1</accession>